<sequence length="66" mass="7148">MTRMLIRVDAELTDELSGAFPHLIARTQPVTTTLTGDVTDQQELQGVLNLLDSLGISVVEVVTIPD</sequence>
<dbReference type="Proteomes" id="UP000589626">
    <property type="component" value="Unassembled WGS sequence"/>
</dbReference>
<evidence type="ECO:0000313" key="3">
    <source>
        <dbReference type="Proteomes" id="UP000589626"/>
    </source>
</evidence>
<proteinExistence type="predicted"/>
<gene>
    <name evidence="1" type="ORF">FHU40_005414</name>
    <name evidence="2" type="ORF">FHU40_005475</name>
</gene>
<protein>
    <submittedName>
        <fullName evidence="1">Uncharacterized protein</fullName>
    </submittedName>
</protein>
<comment type="caution">
    <text evidence="1">The sequence shown here is derived from an EMBL/GenBank/DDBJ whole genome shotgun (WGS) entry which is preliminary data.</text>
</comment>
<evidence type="ECO:0000313" key="1">
    <source>
        <dbReference type="EMBL" id="MBB3045554.1"/>
    </source>
</evidence>
<dbReference type="AlphaFoldDB" id="A0A7W4W253"/>
<evidence type="ECO:0000313" key="2">
    <source>
        <dbReference type="EMBL" id="MBB3045615.1"/>
    </source>
</evidence>
<reference evidence="1 3" key="1">
    <citation type="submission" date="2020-08" db="EMBL/GenBank/DDBJ databases">
        <title>Sequencing the genomes of 1000 actinobacteria strains.</title>
        <authorList>
            <person name="Klenk H.-P."/>
        </authorList>
    </citation>
    <scope>NUCLEOTIDE SEQUENCE [LARGE SCALE GENOMIC DNA]</scope>
    <source>
        <strain evidence="1 3">DSM 105498</strain>
    </source>
</reference>
<accession>A0A7W4W253</accession>
<dbReference type="RefSeq" id="WP_183595541.1">
    <property type="nucleotide sequence ID" value="NZ_JACHWR010000011.1"/>
</dbReference>
<dbReference type="EMBL" id="JACHWR010000014">
    <property type="protein sequence ID" value="MBB3045615.1"/>
    <property type="molecule type" value="Genomic_DNA"/>
</dbReference>
<name>A0A7W4W253_9ACTN</name>
<organism evidence="1 3">
    <name type="scientific">Nocardioides soli</name>
    <dbReference type="NCBI Taxonomy" id="1036020"/>
    <lineage>
        <taxon>Bacteria</taxon>
        <taxon>Bacillati</taxon>
        <taxon>Actinomycetota</taxon>
        <taxon>Actinomycetes</taxon>
        <taxon>Propionibacteriales</taxon>
        <taxon>Nocardioidaceae</taxon>
        <taxon>Nocardioides</taxon>
    </lineage>
</organism>
<dbReference type="EMBL" id="JACHWR010000011">
    <property type="protein sequence ID" value="MBB3045554.1"/>
    <property type="molecule type" value="Genomic_DNA"/>
</dbReference>
<keyword evidence="3" id="KW-1185">Reference proteome</keyword>